<keyword evidence="3" id="KW-1185">Reference proteome</keyword>
<evidence type="ECO:0000313" key="2">
    <source>
        <dbReference type="EMBL" id="KAK7084412.1"/>
    </source>
</evidence>
<organism evidence="2 3">
    <name type="scientific">Halocaridina rubra</name>
    <name type="common">Hawaiian red shrimp</name>
    <dbReference type="NCBI Taxonomy" id="373956"/>
    <lineage>
        <taxon>Eukaryota</taxon>
        <taxon>Metazoa</taxon>
        <taxon>Ecdysozoa</taxon>
        <taxon>Arthropoda</taxon>
        <taxon>Crustacea</taxon>
        <taxon>Multicrustacea</taxon>
        <taxon>Malacostraca</taxon>
        <taxon>Eumalacostraca</taxon>
        <taxon>Eucarida</taxon>
        <taxon>Decapoda</taxon>
        <taxon>Pleocyemata</taxon>
        <taxon>Caridea</taxon>
        <taxon>Atyoidea</taxon>
        <taxon>Atyidae</taxon>
        <taxon>Halocaridina</taxon>
    </lineage>
</organism>
<name>A0AAN9AFQ9_HALRR</name>
<feature type="non-terminal residue" evidence="2">
    <location>
        <position position="1"/>
    </location>
</feature>
<reference evidence="2 3" key="1">
    <citation type="submission" date="2023-11" db="EMBL/GenBank/DDBJ databases">
        <title>Halocaridina rubra genome assembly.</title>
        <authorList>
            <person name="Smith C."/>
        </authorList>
    </citation>
    <scope>NUCLEOTIDE SEQUENCE [LARGE SCALE GENOMIC DNA]</scope>
    <source>
        <strain evidence="2">EP-1</strain>
        <tissue evidence="2">Whole</tissue>
    </source>
</reference>
<sequence>TQKHPEYAGPTLGPKMSEGEKREWDEDQQRLMRDGQIGLQMGYNKGASQAGQGPMNQTRHM</sequence>
<proteinExistence type="predicted"/>
<dbReference type="PROSITE" id="PS51122">
    <property type="entry name" value="CALPONIN_2"/>
    <property type="match status" value="1"/>
</dbReference>
<dbReference type="InterPro" id="IPR000557">
    <property type="entry name" value="Calponin_repeat"/>
</dbReference>
<dbReference type="Proteomes" id="UP001381693">
    <property type="component" value="Unassembled WGS sequence"/>
</dbReference>
<evidence type="ECO:0000313" key="3">
    <source>
        <dbReference type="Proteomes" id="UP001381693"/>
    </source>
</evidence>
<accession>A0AAN9AFQ9</accession>
<protein>
    <submittedName>
        <fullName evidence="2">Uncharacterized protein</fullName>
    </submittedName>
</protein>
<dbReference type="AlphaFoldDB" id="A0AAN9AFQ9"/>
<dbReference type="Pfam" id="PF00402">
    <property type="entry name" value="Calponin"/>
    <property type="match status" value="1"/>
</dbReference>
<feature type="compositionally biased region" description="Basic and acidic residues" evidence="1">
    <location>
        <begin position="17"/>
        <end position="27"/>
    </location>
</feature>
<dbReference type="EMBL" id="JAXCGZ010002104">
    <property type="protein sequence ID" value="KAK7084412.1"/>
    <property type="molecule type" value="Genomic_DNA"/>
</dbReference>
<comment type="caution">
    <text evidence="2">The sequence shown here is derived from an EMBL/GenBank/DDBJ whole genome shotgun (WGS) entry which is preliminary data.</text>
</comment>
<gene>
    <name evidence="2" type="ORF">SK128_019904</name>
</gene>
<feature type="region of interest" description="Disordered" evidence="1">
    <location>
        <begin position="1"/>
        <end position="27"/>
    </location>
</feature>
<evidence type="ECO:0000256" key="1">
    <source>
        <dbReference type="SAM" id="MobiDB-lite"/>
    </source>
</evidence>